<sequence>MDDPLNPEQPAPPEDTHRFEDVLAATVSSLVRARHLADLESMAIAEQYRDHPLLRNFSVPRMRVPEMRVDLPVLVDTVTHERQITGTDIDRITDGAAQHLQTSLTDPVPENAVGQATSALGRLLRQHHGKAGLSETECHDLAHRARAVVAEALASVADTGAAGTGPQPAVDAVHRFVHDELLSRARRSPRLAVRPRTTAVKEESNPASVSRLQLVIREEGLEWNTTMAPDGSTQTNLIHE</sequence>
<accession>A0ABS5TTJ5</accession>
<reference evidence="1 2" key="1">
    <citation type="submission" date="2021-05" db="EMBL/GenBank/DDBJ databases">
        <title>Kineosporia and Streptomyces sp. nov. two new marine actinobacteria isolated from Coral.</title>
        <authorList>
            <person name="Buangrab K."/>
            <person name="Sutthacheep M."/>
            <person name="Yeemin T."/>
            <person name="Harunari E."/>
            <person name="Igarashi Y."/>
            <person name="Kanchanasin P."/>
            <person name="Tanasupawat S."/>
            <person name="Phongsopitanun W."/>
        </authorList>
    </citation>
    <scope>NUCLEOTIDE SEQUENCE [LARGE SCALE GENOMIC DNA]</scope>
    <source>
        <strain evidence="1 2">J2-2</strain>
    </source>
</reference>
<gene>
    <name evidence="1" type="ORF">KIH74_34625</name>
</gene>
<organism evidence="1 2">
    <name type="scientific">Kineosporia corallincola</name>
    <dbReference type="NCBI Taxonomy" id="2835133"/>
    <lineage>
        <taxon>Bacteria</taxon>
        <taxon>Bacillati</taxon>
        <taxon>Actinomycetota</taxon>
        <taxon>Actinomycetes</taxon>
        <taxon>Kineosporiales</taxon>
        <taxon>Kineosporiaceae</taxon>
        <taxon>Kineosporia</taxon>
    </lineage>
</organism>
<dbReference type="EMBL" id="JAHBAY010000024">
    <property type="protein sequence ID" value="MBT0774132.1"/>
    <property type="molecule type" value="Genomic_DNA"/>
</dbReference>
<name>A0ABS5TTJ5_9ACTN</name>
<dbReference type="RefSeq" id="WP_214160672.1">
    <property type="nucleotide sequence ID" value="NZ_JAHBAY010000024.1"/>
</dbReference>
<proteinExistence type="predicted"/>
<protein>
    <recommendedName>
        <fullName evidence="3">DUF222 domain-containing protein</fullName>
    </recommendedName>
</protein>
<evidence type="ECO:0000313" key="1">
    <source>
        <dbReference type="EMBL" id="MBT0774132.1"/>
    </source>
</evidence>
<evidence type="ECO:0000313" key="2">
    <source>
        <dbReference type="Proteomes" id="UP001197247"/>
    </source>
</evidence>
<dbReference type="Proteomes" id="UP001197247">
    <property type="component" value="Unassembled WGS sequence"/>
</dbReference>
<keyword evidence="2" id="KW-1185">Reference proteome</keyword>
<evidence type="ECO:0008006" key="3">
    <source>
        <dbReference type="Google" id="ProtNLM"/>
    </source>
</evidence>
<comment type="caution">
    <text evidence="1">The sequence shown here is derived from an EMBL/GenBank/DDBJ whole genome shotgun (WGS) entry which is preliminary data.</text>
</comment>